<gene>
    <name evidence="3" type="ORF">F6J89_20530</name>
</gene>
<feature type="chain" id="PRO_5025427748" evidence="2">
    <location>
        <begin position="44"/>
        <end position="139"/>
    </location>
</feature>
<feature type="region of interest" description="Disordered" evidence="1">
    <location>
        <begin position="115"/>
        <end position="139"/>
    </location>
</feature>
<sequence>MNSASQSVTKFASTLLKRISLGFGVCAVAFSLTSILGSQSASAQTVNDVQPLEDFEAGQNERDPFSGTGGWSPFDLIHRARLGNSRDLNEYVNEQRESLKDAAAEFRRLQLEQLGVESQFSPENQSTTSESEENTQQGN</sequence>
<evidence type="ECO:0000256" key="2">
    <source>
        <dbReference type="SAM" id="SignalP"/>
    </source>
</evidence>
<evidence type="ECO:0000313" key="3">
    <source>
        <dbReference type="EMBL" id="NER29936.1"/>
    </source>
</evidence>
<keyword evidence="2" id="KW-0732">Signal</keyword>
<proteinExistence type="predicted"/>
<feature type="compositionally biased region" description="Low complexity" evidence="1">
    <location>
        <begin position="123"/>
        <end position="139"/>
    </location>
</feature>
<dbReference type="AlphaFoldDB" id="A0A6B3N8J4"/>
<protein>
    <submittedName>
        <fullName evidence="3">Uncharacterized protein</fullName>
    </submittedName>
</protein>
<accession>A0A6B3N8J4</accession>
<evidence type="ECO:0000256" key="1">
    <source>
        <dbReference type="SAM" id="MobiDB-lite"/>
    </source>
</evidence>
<dbReference type="EMBL" id="JAAHFQ010000455">
    <property type="protein sequence ID" value="NER29936.1"/>
    <property type="molecule type" value="Genomic_DNA"/>
</dbReference>
<reference evidence="3" key="1">
    <citation type="submission" date="2019-11" db="EMBL/GenBank/DDBJ databases">
        <title>Genomic insights into an expanded diversity of filamentous marine cyanobacteria reveals the extraordinary biosynthetic potential of Moorea and Okeania.</title>
        <authorList>
            <person name="Ferreira Leao T."/>
            <person name="Wang M."/>
            <person name="Moss N."/>
            <person name="Da Silva R."/>
            <person name="Sanders J."/>
            <person name="Nurk S."/>
            <person name="Gurevich A."/>
            <person name="Humphrey G."/>
            <person name="Reher R."/>
            <person name="Zhu Q."/>
            <person name="Belda-Ferre P."/>
            <person name="Glukhov E."/>
            <person name="Rex R."/>
            <person name="Dorrestein P.C."/>
            <person name="Knight R."/>
            <person name="Pevzner P."/>
            <person name="Gerwick W.H."/>
            <person name="Gerwick L."/>
        </authorList>
    </citation>
    <scope>NUCLEOTIDE SEQUENCE</scope>
    <source>
        <strain evidence="3">SIO1C4</strain>
    </source>
</reference>
<feature type="signal peptide" evidence="2">
    <location>
        <begin position="1"/>
        <end position="43"/>
    </location>
</feature>
<organism evidence="3">
    <name type="scientific">Symploca sp. SIO1C4</name>
    <dbReference type="NCBI Taxonomy" id="2607765"/>
    <lineage>
        <taxon>Bacteria</taxon>
        <taxon>Bacillati</taxon>
        <taxon>Cyanobacteriota</taxon>
        <taxon>Cyanophyceae</taxon>
        <taxon>Coleofasciculales</taxon>
        <taxon>Coleofasciculaceae</taxon>
        <taxon>Symploca</taxon>
    </lineage>
</organism>
<comment type="caution">
    <text evidence="3">The sequence shown here is derived from an EMBL/GenBank/DDBJ whole genome shotgun (WGS) entry which is preliminary data.</text>
</comment>
<name>A0A6B3N8J4_9CYAN</name>